<evidence type="ECO:0000313" key="3">
    <source>
        <dbReference type="Proteomes" id="UP000229239"/>
    </source>
</evidence>
<gene>
    <name evidence="2" type="ORF">CSQ86_06365</name>
</gene>
<proteinExistence type="predicted"/>
<dbReference type="InterPro" id="IPR043519">
    <property type="entry name" value="NT_sf"/>
</dbReference>
<accession>A0A2M9HKZ5</accession>
<evidence type="ECO:0000259" key="1">
    <source>
        <dbReference type="SMART" id="SM00954"/>
    </source>
</evidence>
<dbReference type="GO" id="GO:0015969">
    <property type="term" value="P:guanosine tetraphosphate metabolic process"/>
    <property type="evidence" value="ECO:0007669"/>
    <property type="project" value="InterPro"/>
</dbReference>
<comment type="caution">
    <text evidence="2">The sequence shown here is derived from an EMBL/GenBank/DDBJ whole genome shotgun (WGS) entry which is preliminary data.</text>
</comment>
<dbReference type="EMBL" id="PEBJ01000002">
    <property type="protein sequence ID" value="PJM77486.1"/>
    <property type="molecule type" value="Genomic_DNA"/>
</dbReference>
<dbReference type="OrthoDB" id="9789634at2"/>
<reference evidence="3" key="1">
    <citation type="submission" date="2017-10" db="EMBL/GenBank/DDBJ databases">
        <title>Draft genome sequences of strains TRE 1, TRE 9, TRE H and TRI 7, isolated from tamarins, belonging to four potential novel Bifidobacterium species.</title>
        <authorList>
            <person name="Mattarelli P."/>
            <person name="Modesto M."/>
            <person name="Puglisi E."/>
            <person name="Morelli L."/>
            <person name="Bonetti A."/>
            <person name="Spezio C."/>
            <person name="Sandri C."/>
        </authorList>
    </citation>
    <scope>NUCLEOTIDE SEQUENCE [LARGE SCALE GENOMIC DNA]</scope>
    <source>
        <strain evidence="3">TREH</strain>
    </source>
</reference>
<keyword evidence="3" id="KW-1185">Reference proteome</keyword>
<dbReference type="SUPFAM" id="SSF81301">
    <property type="entry name" value="Nucleotidyltransferase"/>
    <property type="match status" value="1"/>
</dbReference>
<protein>
    <recommendedName>
        <fullName evidence="1">RelA/SpoT domain-containing protein</fullName>
    </recommendedName>
</protein>
<dbReference type="Pfam" id="PF04607">
    <property type="entry name" value="RelA_SpoT"/>
    <property type="match status" value="1"/>
</dbReference>
<name>A0A2M9HKZ5_9BIFI</name>
<organism evidence="2 3">
    <name type="scientific">Bifidobacterium felsineum</name>
    <dbReference type="NCBI Taxonomy" id="2045440"/>
    <lineage>
        <taxon>Bacteria</taxon>
        <taxon>Bacillati</taxon>
        <taxon>Actinomycetota</taxon>
        <taxon>Actinomycetes</taxon>
        <taxon>Bifidobacteriales</taxon>
        <taxon>Bifidobacteriaceae</taxon>
        <taxon>Bifidobacterium</taxon>
    </lineage>
</organism>
<dbReference type="InterPro" id="IPR007685">
    <property type="entry name" value="RelA_SpoT"/>
</dbReference>
<dbReference type="SMART" id="SM00954">
    <property type="entry name" value="RelA_SpoT"/>
    <property type="match status" value="1"/>
</dbReference>
<evidence type="ECO:0000313" key="2">
    <source>
        <dbReference type="EMBL" id="PJM77486.1"/>
    </source>
</evidence>
<dbReference type="AlphaFoldDB" id="A0A2M9HKZ5"/>
<dbReference type="Gene3D" id="3.30.460.10">
    <property type="entry name" value="Beta Polymerase, domain 2"/>
    <property type="match status" value="1"/>
</dbReference>
<dbReference type="RefSeq" id="WP_100494240.1">
    <property type="nucleotide sequence ID" value="NZ_PEBJ01000002.1"/>
</dbReference>
<dbReference type="CDD" id="cd05399">
    <property type="entry name" value="NT_Rel-Spo_like"/>
    <property type="match status" value="1"/>
</dbReference>
<dbReference type="Proteomes" id="UP000229239">
    <property type="component" value="Unassembled WGS sequence"/>
</dbReference>
<feature type="domain" description="RelA/SpoT" evidence="1">
    <location>
        <begin position="71"/>
        <end position="181"/>
    </location>
</feature>
<sequence length="228" mass="26133">MDDIFQVPEKPWTGSSIKTLRNEIVHGGEAVPGLDYATVYAWYSHVLVSVVERLKTIDYHSIIGEQPEISFRVKTVDTLRDKLIRQDATPLFRIHDIIGARITADMTLEQQDKLAQSIAMLFPKHQVSDMRKYTHSGYRAVHVIAGLPRGIFAEIQVRTLRRMHGQTPSKHWLIVLEETFDTEKSPKTQFPPRLSNSFLSCLTVSEHTNLTIQTYPQQVVSPQRVLWT</sequence>